<evidence type="ECO:0000313" key="4">
    <source>
        <dbReference type="Proteomes" id="UP001210211"/>
    </source>
</evidence>
<evidence type="ECO:0000259" key="2">
    <source>
        <dbReference type="Pfam" id="PF03732"/>
    </source>
</evidence>
<reference evidence="3 4" key="1">
    <citation type="journal article" date="2022" name="Cell">
        <title>Repeat-based holocentromeres influence genome architecture and karyotype evolution.</title>
        <authorList>
            <person name="Hofstatter P.G."/>
            <person name="Thangavel G."/>
            <person name="Lux T."/>
            <person name="Neumann P."/>
            <person name="Vondrak T."/>
            <person name="Novak P."/>
            <person name="Zhang M."/>
            <person name="Costa L."/>
            <person name="Castellani M."/>
            <person name="Scott A."/>
            <person name="Toegelov H."/>
            <person name="Fuchs J."/>
            <person name="Mata-Sucre Y."/>
            <person name="Dias Y."/>
            <person name="Vanzela A.L.L."/>
            <person name="Huettel B."/>
            <person name="Almeida C.C.S."/>
            <person name="Simkova H."/>
            <person name="Souza G."/>
            <person name="Pedrosa-Harand A."/>
            <person name="Macas J."/>
            <person name="Mayer K.F.X."/>
            <person name="Houben A."/>
            <person name="Marques A."/>
        </authorList>
    </citation>
    <scope>NUCLEOTIDE SEQUENCE [LARGE SCALE GENOMIC DNA]</scope>
    <source>
        <strain evidence="3">RhyTen1mFocal</strain>
    </source>
</reference>
<dbReference type="AlphaFoldDB" id="A0AAD5ZUC6"/>
<dbReference type="SUPFAM" id="SSF56672">
    <property type="entry name" value="DNA/RNA polymerases"/>
    <property type="match status" value="1"/>
</dbReference>
<dbReference type="Gene3D" id="2.40.70.10">
    <property type="entry name" value="Acid Proteases"/>
    <property type="match status" value="1"/>
</dbReference>
<feature type="domain" description="Retrotransposon gag" evidence="2">
    <location>
        <begin position="122"/>
        <end position="219"/>
    </location>
</feature>
<comment type="caution">
    <text evidence="3">The sequence shown here is derived from an EMBL/GenBank/DDBJ whole genome shotgun (WGS) entry which is preliminary data.</text>
</comment>
<sequence length="686" mass="76351">MEGSAQRGRGRGRPRTRRANRGQEPPVQQEQPIPPVNPAPPGIDPAVLAQQFWANFVQLAGQGAGQAQPAPDPFTVAYHEFNRHQTPKFDGNSGYEAAEEWLLAVQDTFRLARSPIEHWTELAATRLEKDARHWWASQQPQHQEEGHNIAWEVFTNVFRARFMGETQQTELRRRFETLTQTGMSARQYGETFIRLSRYAPDLVADPRRRRERFIRGLNPGLASMVDTYPGTSIEYLMDKAEFQEGLLAARERTRQENQKLVGGNVRRSFPQTRSTVAPGRQPTNMVFQRPIVNMGPQASRYYCKTCQRAYSTPCIYHGGKCKVCGSSNHWAASCPKNLLGGPTSEGGGPTMTEGLATKGQNNTGRGRGGGRVGPQRGGRFGNTGRGSQAERDMARVHATVGEEFPECEVITEEAILEEDVHNVDADLIAGMVSVSDSFAYSLIDTGSTHSFVSQNYVDSYSWTTEPRERVMIVQTPLGKNVLVDRICRNCKIQIAGRTLPANLVVLDMQDFDILLGLDWLTTYHAVVDCKNHSVRFGKSNTEPFVLKGRKPGAGIPIVSALQAKHLMLSGDEVILAAVVSTDLSIPNLGEVPIVQEYPDVFPEELPGLPPEREIEFSIELQPGTTPIAKTPYRMAPAEMRELKAQLEDLLEKGFIRPSTSPWGAPVLFVRKKRWISSPMHRLSGIK</sequence>
<gene>
    <name evidence="3" type="ORF">LUZ61_007930</name>
</gene>
<evidence type="ECO:0000313" key="3">
    <source>
        <dbReference type="EMBL" id="KAJ3704225.1"/>
    </source>
</evidence>
<dbReference type="Pfam" id="PF03732">
    <property type="entry name" value="Retrotrans_gag"/>
    <property type="match status" value="1"/>
</dbReference>
<dbReference type="InterPro" id="IPR043502">
    <property type="entry name" value="DNA/RNA_pol_sf"/>
</dbReference>
<feature type="compositionally biased region" description="Pro residues" evidence="1">
    <location>
        <begin position="32"/>
        <end position="43"/>
    </location>
</feature>
<accession>A0AAD5ZUC6</accession>
<dbReference type="SUPFAM" id="SSF50630">
    <property type="entry name" value="Acid proteases"/>
    <property type="match status" value="1"/>
</dbReference>
<protein>
    <recommendedName>
        <fullName evidence="2">Retrotransposon gag domain-containing protein</fullName>
    </recommendedName>
</protein>
<feature type="compositionally biased region" description="Gly residues" evidence="1">
    <location>
        <begin position="365"/>
        <end position="384"/>
    </location>
</feature>
<dbReference type="PANTHER" id="PTHR15503">
    <property type="entry name" value="LDOC1 RELATED"/>
    <property type="match status" value="1"/>
</dbReference>
<feature type="compositionally biased region" description="Low complexity" evidence="1">
    <location>
        <begin position="22"/>
        <end position="31"/>
    </location>
</feature>
<keyword evidence="4" id="KW-1185">Reference proteome</keyword>
<dbReference type="Gene3D" id="3.10.10.10">
    <property type="entry name" value="HIV Type 1 Reverse Transcriptase, subunit A, domain 1"/>
    <property type="match status" value="1"/>
</dbReference>
<feature type="region of interest" description="Disordered" evidence="1">
    <location>
        <begin position="343"/>
        <end position="392"/>
    </location>
</feature>
<evidence type="ECO:0000256" key="1">
    <source>
        <dbReference type="SAM" id="MobiDB-lite"/>
    </source>
</evidence>
<dbReference type="CDD" id="cd00303">
    <property type="entry name" value="retropepsin_like"/>
    <property type="match status" value="1"/>
</dbReference>
<proteinExistence type="predicted"/>
<dbReference type="InterPro" id="IPR005162">
    <property type="entry name" value="Retrotrans_gag_dom"/>
</dbReference>
<name>A0AAD5ZUC6_9POAL</name>
<feature type="compositionally biased region" description="Basic residues" evidence="1">
    <location>
        <begin position="8"/>
        <end position="20"/>
    </location>
</feature>
<dbReference type="Pfam" id="PF08284">
    <property type="entry name" value="RVP_2"/>
    <property type="match status" value="1"/>
</dbReference>
<dbReference type="EMBL" id="JAMRDG010000001">
    <property type="protein sequence ID" value="KAJ3704225.1"/>
    <property type="molecule type" value="Genomic_DNA"/>
</dbReference>
<organism evidence="3 4">
    <name type="scientific">Rhynchospora tenuis</name>
    <dbReference type="NCBI Taxonomy" id="198213"/>
    <lineage>
        <taxon>Eukaryota</taxon>
        <taxon>Viridiplantae</taxon>
        <taxon>Streptophyta</taxon>
        <taxon>Embryophyta</taxon>
        <taxon>Tracheophyta</taxon>
        <taxon>Spermatophyta</taxon>
        <taxon>Magnoliopsida</taxon>
        <taxon>Liliopsida</taxon>
        <taxon>Poales</taxon>
        <taxon>Cyperaceae</taxon>
        <taxon>Cyperoideae</taxon>
        <taxon>Rhynchosporeae</taxon>
        <taxon>Rhynchospora</taxon>
    </lineage>
</organism>
<dbReference type="PANTHER" id="PTHR15503:SF45">
    <property type="entry name" value="RNA-DIRECTED DNA POLYMERASE HOMOLOG"/>
    <property type="match status" value="1"/>
</dbReference>
<dbReference type="InterPro" id="IPR032567">
    <property type="entry name" value="RTL1-rel"/>
</dbReference>
<feature type="region of interest" description="Disordered" evidence="1">
    <location>
        <begin position="1"/>
        <end position="44"/>
    </location>
</feature>
<dbReference type="InterPro" id="IPR021109">
    <property type="entry name" value="Peptidase_aspartic_dom_sf"/>
</dbReference>
<dbReference type="Proteomes" id="UP001210211">
    <property type="component" value="Unassembled WGS sequence"/>
</dbReference>